<dbReference type="CDD" id="cd00093">
    <property type="entry name" value="HTH_XRE"/>
    <property type="match status" value="1"/>
</dbReference>
<accession>A0A2S5J0P9</accession>
<dbReference type="PROSITE" id="PS50943">
    <property type="entry name" value="HTH_CROC1"/>
    <property type="match status" value="1"/>
</dbReference>
<organism evidence="3 4">
    <name type="scientific">Arthrobacter pityocampae</name>
    <dbReference type="NCBI Taxonomy" id="547334"/>
    <lineage>
        <taxon>Bacteria</taxon>
        <taxon>Bacillati</taxon>
        <taxon>Actinomycetota</taxon>
        <taxon>Actinomycetes</taxon>
        <taxon>Micrococcales</taxon>
        <taxon>Micrococcaceae</taxon>
        <taxon>Arthrobacter</taxon>
    </lineage>
</organism>
<name>A0A2S5J0P9_9MICC</name>
<dbReference type="PANTHER" id="PTHR46558:SF4">
    <property type="entry name" value="DNA-BIDING PHAGE PROTEIN"/>
    <property type="match status" value="1"/>
</dbReference>
<reference evidence="3 4" key="1">
    <citation type="journal article" date="2014" name="Int. J. Syst. Evol. Microbiol.">
        <title>Arthrobacter pityocampae sp. nov., isolated from Thaumetopoea pityocampa (Lep., Thaumetopoeidae).</title>
        <authorList>
            <person name="Ince I.A."/>
            <person name="Demirbag Z."/>
            <person name="Kati H."/>
        </authorList>
    </citation>
    <scope>NUCLEOTIDE SEQUENCE [LARGE SCALE GENOMIC DNA]</scope>
    <source>
        <strain evidence="3 4">Tp2</strain>
    </source>
</reference>
<dbReference type="OrthoDB" id="7428772at2"/>
<dbReference type="InterPro" id="IPR001387">
    <property type="entry name" value="Cro/C1-type_HTH"/>
</dbReference>
<dbReference type="InterPro" id="IPR010982">
    <property type="entry name" value="Lambda_DNA-bd_dom_sf"/>
</dbReference>
<evidence type="ECO:0000256" key="1">
    <source>
        <dbReference type="ARBA" id="ARBA00023125"/>
    </source>
</evidence>
<dbReference type="PANTHER" id="PTHR46558">
    <property type="entry name" value="TRACRIPTIONAL REGULATORY PROTEIN-RELATED-RELATED"/>
    <property type="match status" value="1"/>
</dbReference>
<dbReference type="Gene3D" id="1.10.260.40">
    <property type="entry name" value="lambda repressor-like DNA-binding domains"/>
    <property type="match status" value="1"/>
</dbReference>
<gene>
    <name evidence="3" type="ORF">C4K88_00095</name>
</gene>
<sequence>MVPGDTDRASPVRERRKEHRLTQAELADLVGVSRQTIIAVEQGDYAPSVYLALRIAKALDRTVEELFTNETGDSR</sequence>
<dbReference type="SMART" id="SM00530">
    <property type="entry name" value="HTH_XRE"/>
    <property type="match status" value="1"/>
</dbReference>
<dbReference type="AlphaFoldDB" id="A0A2S5J0P9"/>
<proteinExistence type="predicted"/>
<dbReference type="Pfam" id="PF01381">
    <property type="entry name" value="HTH_3"/>
    <property type="match status" value="1"/>
</dbReference>
<feature type="domain" description="HTH cro/C1-type" evidence="2">
    <location>
        <begin position="12"/>
        <end position="66"/>
    </location>
</feature>
<evidence type="ECO:0000259" key="2">
    <source>
        <dbReference type="PROSITE" id="PS50943"/>
    </source>
</evidence>
<protein>
    <submittedName>
        <fullName evidence="3">Transcriptional regulator</fullName>
    </submittedName>
</protein>
<dbReference type="SUPFAM" id="SSF47413">
    <property type="entry name" value="lambda repressor-like DNA-binding domains"/>
    <property type="match status" value="1"/>
</dbReference>
<keyword evidence="4" id="KW-1185">Reference proteome</keyword>
<dbReference type="Proteomes" id="UP000239297">
    <property type="component" value="Unassembled WGS sequence"/>
</dbReference>
<keyword evidence="1" id="KW-0238">DNA-binding</keyword>
<comment type="caution">
    <text evidence="3">The sequence shown here is derived from an EMBL/GenBank/DDBJ whole genome shotgun (WGS) entry which is preliminary data.</text>
</comment>
<evidence type="ECO:0000313" key="3">
    <source>
        <dbReference type="EMBL" id="PPB50363.1"/>
    </source>
</evidence>
<evidence type="ECO:0000313" key="4">
    <source>
        <dbReference type="Proteomes" id="UP000239297"/>
    </source>
</evidence>
<dbReference type="EMBL" id="PRKW01000001">
    <property type="protein sequence ID" value="PPB50363.1"/>
    <property type="molecule type" value="Genomic_DNA"/>
</dbReference>
<dbReference type="RefSeq" id="WP_104119638.1">
    <property type="nucleotide sequence ID" value="NZ_PRKW01000001.1"/>
</dbReference>
<dbReference type="GO" id="GO:0003677">
    <property type="term" value="F:DNA binding"/>
    <property type="evidence" value="ECO:0007669"/>
    <property type="project" value="UniProtKB-KW"/>
</dbReference>